<dbReference type="PATRIC" id="fig|391937.3.peg.458"/>
<gene>
    <name evidence="1" type="ORF">NA2_02209</name>
</gene>
<organism evidence="1 2">
    <name type="scientific">Nitratireductor pacificus pht-3B</name>
    <dbReference type="NCBI Taxonomy" id="391937"/>
    <lineage>
        <taxon>Bacteria</taxon>
        <taxon>Pseudomonadati</taxon>
        <taxon>Pseudomonadota</taxon>
        <taxon>Alphaproteobacteria</taxon>
        <taxon>Hyphomicrobiales</taxon>
        <taxon>Phyllobacteriaceae</taxon>
        <taxon>Nitratireductor</taxon>
    </lineage>
</organism>
<sequence length="389" mass="41109">MHLVFATSIVPDGAPASGYEIANAAILDAFARAGCRLTVMGFAWQGREDAVPAGSVVLGALDPRTETAGLRSRLGWLATAFLHGLTFSSAKMRQASPRQVAAALRALEPVDGVIFNSAQFAGAFRHVFAGKPNLYVAHNVEHVSAAQSAGAAKGLVARLLFRREARLLKRLERALCDEARFVYTLSDEDRQGLGVTCEQRSAVLPLVARGAVTTRGARETVYDAALIGTWSWAPNRIGLDWFLEQVVPCLPVGFRVAVAGDAPAGLAEAHPNVVFSGRVADAVGFVRSGKVVPLISRAGTGVQLKTIETFELGLPSVATSSAVRGIAETPENCTVVDDPRAFAEALVRAAAAPQDIDGRAFHRAQLGALDKAILQGLRQAGFAPRREAA</sequence>
<keyword evidence="2" id="KW-1185">Reference proteome</keyword>
<dbReference type="STRING" id="391937.NA2_02209"/>
<dbReference type="RefSeq" id="WP_008593690.1">
    <property type="nucleotide sequence ID" value="NZ_AMRM01000002.1"/>
</dbReference>
<comment type="caution">
    <text evidence="1">The sequence shown here is derived from an EMBL/GenBank/DDBJ whole genome shotgun (WGS) entry which is preliminary data.</text>
</comment>
<dbReference type="Gene3D" id="3.40.50.2000">
    <property type="entry name" value="Glycogen Phosphorylase B"/>
    <property type="match status" value="1"/>
</dbReference>
<reference evidence="1 2" key="1">
    <citation type="journal article" date="2012" name="J. Bacteriol.">
        <title>Genome Sequence of Nitratireductor pacificus Type Strain pht-3B.</title>
        <authorList>
            <person name="Lai Q."/>
            <person name="Li G."/>
            <person name="Shao Z."/>
        </authorList>
    </citation>
    <scope>NUCLEOTIDE SEQUENCE [LARGE SCALE GENOMIC DNA]</scope>
    <source>
        <strain evidence="2">pht-3B</strain>
    </source>
</reference>
<dbReference type="GO" id="GO:0016740">
    <property type="term" value="F:transferase activity"/>
    <property type="evidence" value="ECO:0007669"/>
    <property type="project" value="UniProtKB-KW"/>
</dbReference>
<dbReference type="EMBL" id="AMRM01000002">
    <property type="protein sequence ID" value="EKF20560.1"/>
    <property type="molecule type" value="Genomic_DNA"/>
</dbReference>
<keyword evidence="1" id="KW-0808">Transferase</keyword>
<dbReference type="OrthoDB" id="8432722at2"/>
<evidence type="ECO:0000313" key="1">
    <source>
        <dbReference type="EMBL" id="EKF20560.1"/>
    </source>
</evidence>
<evidence type="ECO:0000313" key="2">
    <source>
        <dbReference type="Proteomes" id="UP000006786"/>
    </source>
</evidence>
<dbReference type="SUPFAM" id="SSF53756">
    <property type="entry name" value="UDP-Glycosyltransferase/glycogen phosphorylase"/>
    <property type="match status" value="1"/>
</dbReference>
<dbReference type="AlphaFoldDB" id="K2MIM7"/>
<accession>K2MIM7</accession>
<name>K2MIM7_9HYPH</name>
<dbReference type="Pfam" id="PF13692">
    <property type="entry name" value="Glyco_trans_1_4"/>
    <property type="match status" value="1"/>
</dbReference>
<dbReference type="eggNOG" id="COG0438">
    <property type="taxonomic scope" value="Bacteria"/>
</dbReference>
<dbReference type="Proteomes" id="UP000006786">
    <property type="component" value="Unassembled WGS sequence"/>
</dbReference>
<protein>
    <submittedName>
        <fullName evidence="1">Mannosyl transferase</fullName>
    </submittedName>
</protein>
<proteinExistence type="predicted"/>